<feature type="compositionally biased region" description="Basic residues" evidence="1">
    <location>
        <begin position="71"/>
        <end position="81"/>
    </location>
</feature>
<dbReference type="PANTHER" id="PTHR46599:SF6">
    <property type="entry name" value="DUAL SPECIFICITY PHOSPHATASE 26"/>
    <property type="match status" value="1"/>
</dbReference>
<dbReference type="PANTHER" id="PTHR46599">
    <property type="entry name" value="PIGGYBAC TRANSPOSABLE ELEMENT-DERIVED PROTEIN 4"/>
    <property type="match status" value="1"/>
</dbReference>
<evidence type="ECO:0000313" key="3">
    <source>
        <dbReference type="EnsemblMetazoa" id="XP_038045139.1"/>
    </source>
</evidence>
<dbReference type="OrthoDB" id="10030973at2759"/>
<reference evidence="3" key="1">
    <citation type="submission" date="2022-11" db="UniProtKB">
        <authorList>
            <consortium name="EnsemblMetazoa"/>
        </authorList>
    </citation>
    <scope>IDENTIFICATION</scope>
</reference>
<feature type="compositionally biased region" description="Low complexity" evidence="1">
    <location>
        <begin position="30"/>
        <end position="52"/>
    </location>
</feature>
<dbReference type="RefSeq" id="XP_038045139.1">
    <property type="nucleotide sequence ID" value="XM_038189211.1"/>
</dbReference>
<feature type="compositionally biased region" description="Acidic residues" evidence="1">
    <location>
        <begin position="19"/>
        <end position="29"/>
    </location>
</feature>
<dbReference type="EnsemblMetazoa" id="XM_038189211.1">
    <property type="protein sequence ID" value="XP_038045139.1"/>
    <property type="gene ID" value="LOC119719713"/>
</dbReference>
<evidence type="ECO:0000313" key="4">
    <source>
        <dbReference type="Proteomes" id="UP000887568"/>
    </source>
</evidence>
<dbReference type="AlphaFoldDB" id="A0A913YZK6"/>
<name>A0A913YZK6_PATMI</name>
<keyword evidence="4" id="KW-1185">Reference proteome</keyword>
<accession>A0A913YZK6</accession>
<evidence type="ECO:0000256" key="1">
    <source>
        <dbReference type="SAM" id="MobiDB-lite"/>
    </source>
</evidence>
<dbReference type="GeneID" id="119719713"/>
<dbReference type="Proteomes" id="UP000887568">
    <property type="component" value="Unplaced"/>
</dbReference>
<dbReference type="Pfam" id="PF13843">
    <property type="entry name" value="DDE_Tnp_1_7"/>
    <property type="match status" value="1"/>
</dbReference>
<dbReference type="InterPro" id="IPR029526">
    <property type="entry name" value="PGBD"/>
</dbReference>
<feature type="region of interest" description="Disordered" evidence="1">
    <location>
        <begin position="1"/>
        <end position="119"/>
    </location>
</feature>
<feature type="domain" description="PiggyBac transposable element-derived protein" evidence="2">
    <location>
        <begin position="166"/>
        <end position="376"/>
    </location>
</feature>
<feature type="compositionally biased region" description="Basic and acidic residues" evidence="1">
    <location>
        <begin position="1"/>
        <end position="10"/>
    </location>
</feature>
<protein>
    <recommendedName>
        <fullName evidence="2">PiggyBac transposable element-derived protein domain-containing protein</fullName>
    </recommendedName>
</protein>
<sequence length="394" mass="43864">MASTSKHIDTSDALQSILQDDDDMGDCDVESLMSEESGSEVGETSSSDMSISEESDKAKSEDDDYAPPPKRPAHIPPKGRPKTVPAQPQRVQAQPQRVQAQPQTVQAQPQTVQAQPQTVPGQPLEYVAKSGMTWTTDAPPAARRRRANLVTQAAGPKHLGGAKTKLELFQLFFTTTMMNTILMYTNEEGLTQRGRAWSRAIAMMELSSAIGLLLFFGLSKVSRASIRSQWRKGPFAKPLAMATMTGTRFQDILTLLRFDDKRTREGRKKNDKFAPIRGIFDDFAESCRRHYSAGEFITVDEQLVAFRGRCPFRQYMPKKPAKYGIKFWLCVDVDMCSHYVLNIFPYLGKQAEGTQTNLGSKVVKDLVQPLYNTGRNANAKTAVTFSCTTSSWTL</sequence>
<evidence type="ECO:0000259" key="2">
    <source>
        <dbReference type="Pfam" id="PF13843"/>
    </source>
</evidence>
<proteinExistence type="predicted"/>
<dbReference type="OMA" id="FISTAMM"/>
<organism evidence="3 4">
    <name type="scientific">Patiria miniata</name>
    <name type="common">Bat star</name>
    <name type="synonym">Asterina miniata</name>
    <dbReference type="NCBI Taxonomy" id="46514"/>
    <lineage>
        <taxon>Eukaryota</taxon>
        <taxon>Metazoa</taxon>
        <taxon>Echinodermata</taxon>
        <taxon>Eleutherozoa</taxon>
        <taxon>Asterozoa</taxon>
        <taxon>Asteroidea</taxon>
        <taxon>Valvatacea</taxon>
        <taxon>Valvatida</taxon>
        <taxon>Asterinidae</taxon>
        <taxon>Patiria</taxon>
    </lineage>
</organism>
<feature type="compositionally biased region" description="Low complexity" evidence="1">
    <location>
        <begin position="83"/>
        <end position="119"/>
    </location>
</feature>